<dbReference type="Proteomes" id="UP000244441">
    <property type="component" value="Chromosome"/>
</dbReference>
<name>A0A2S0VW04_9ALTE</name>
<organism evidence="1 2">
    <name type="scientific">Saccharobesus litoralis</name>
    <dbReference type="NCBI Taxonomy" id="2172099"/>
    <lineage>
        <taxon>Bacteria</taxon>
        <taxon>Pseudomonadati</taxon>
        <taxon>Pseudomonadota</taxon>
        <taxon>Gammaproteobacteria</taxon>
        <taxon>Alteromonadales</taxon>
        <taxon>Alteromonadaceae</taxon>
        <taxon>Saccharobesus</taxon>
    </lineage>
</organism>
<evidence type="ECO:0008006" key="3">
    <source>
        <dbReference type="Google" id="ProtNLM"/>
    </source>
</evidence>
<dbReference type="EMBL" id="CP026604">
    <property type="protein sequence ID" value="AWB68352.1"/>
    <property type="molecule type" value="Genomic_DNA"/>
</dbReference>
<dbReference type="Gene3D" id="1.10.490.10">
    <property type="entry name" value="Globins"/>
    <property type="match status" value="1"/>
</dbReference>
<dbReference type="InterPro" id="IPR012292">
    <property type="entry name" value="Globin/Proto"/>
</dbReference>
<evidence type="ECO:0000313" key="1">
    <source>
        <dbReference type="EMBL" id="AWB68352.1"/>
    </source>
</evidence>
<sequence length="133" mass="15878">MQDYAELFNDSYERVMQNADEFYGFFYQVFLAKDPQIKQRFAHVDLVRQISMLKNSLAYLLVCQSSEAAQRELIRLAKQHHDEYLVEVFMYDIWLDTLVEVVEEFDSKYYPEVGEAWRRTLSPAVRLMKASMQ</sequence>
<dbReference type="InterPro" id="IPR009050">
    <property type="entry name" value="Globin-like_sf"/>
</dbReference>
<keyword evidence="2" id="KW-1185">Reference proteome</keyword>
<dbReference type="OrthoDB" id="980856at2"/>
<dbReference type="GO" id="GO:0019825">
    <property type="term" value="F:oxygen binding"/>
    <property type="evidence" value="ECO:0007669"/>
    <property type="project" value="InterPro"/>
</dbReference>
<proteinExistence type="predicted"/>
<dbReference type="KEGG" id="cate:C2869_18915"/>
<dbReference type="SUPFAM" id="SSF46458">
    <property type="entry name" value="Globin-like"/>
    <property type="match status" value="1"/>
</dbReference>
<dbReference type="GO" id="GO:0020037">
    <property type="term" value="F:heme binding"/>
    <property type="evidence" value="ECO:0007669"/>
    <property type="project" value="InterPro"/>
</dbReference>
<protein>
    <recommendedName>
        <fullName evidence="3">Globin</fullName>
    </recommendedName>
</protein>
<evidence type="ECO:0000313" key="2">
    <source>
        <dbReference type="Proteomes" id="UP000244441"/>
    </source>
</evidence>
<dbReference type="AlphaFoldDB" id="A0A2S0VW04"/>
<gene>
    <name evidence="1" type="ORF">C2869_18915</name>
</gene>
<dbReference type="RefSeq" id="WP_108604413.1">
    <property type="nucleotide sequence ID" value="NZ_CP026604.1"/>
</dbReference>
<accession>A0A2S0VW04</accession>
<reference evidence="1 2" key="1">
    <citation type="submission" date="2018-01" db="EMBL/GenBank/DDBJ databases">
        <title>Genome sequence of a Cantenovulum-like bacteria.</title>
        <authorList>
            <person name="Tan W.R."/>
            <person name="Lau N.-S."/>
            <person name="Go F."/>
            <person name="Amirul A.-A.A."/>
        </authorList>
    </citation>
    <scope>NUCLEOTIDE SEQUENCE [LARGE SCALE GENOMIC DNA]</scope>
    <source>
        <strain evidence="1 2">CCB-QB4</strain>
    </source>
</reference>